<organism evidence="11 12">
    <name type="scientific">Momordica charantia</name>
    <name type="common">Bitter gourd</name>
    <name type="synonym">Balsam pear</name>
    <dbReference type="NCBI Taxonomy" id="3673"/>
    <lineage>
        <taxon>Eukaryota</taxon>
        <taxon>Viridiplantae</taxon>
        <taxon>Streptophyta</taxon>
        <taxon>Embryophyta</taxon>
        <taxon>Tracheophyta</taxon>
        <taxon>Spermatophyta</taxon>
        <taxon>Magnoliopsida</taxon>
        <taxon>eudicotyledons</taxon>
        <taxon>Gunneridae</taxon>
        <taxon>Pentapetalae</taxon>
        <taxon>rosids</taxon>
        <taxon>fabids</taxon>
        <taxon>Cucurbitales</taxon>
        <taxon>Cucurbitaceae</taxon>
        <taxon>Momordiceae</taxon>
        <taxon>Momordica</taxon>
    </lineage>
</organism>
<dbReference type="CDD" id="cd13365">
    <property type="entry name" value="PH_PLC_plant-like"/>
    <property type="match status" value="1"/>
</dbReference>
<dbReference type="InterPro" id="IPR001849">
    <property type="entry name" value="PH_domain"/>
</dbReference>
<feature type="domain" description="FYVE-type" evidence="9">
    <location>
        <begin position="614"/>
        <end position="676"/>
    </location>
</feature>
<evidence type="ECO:0000256" key="6">
    <source>
        <dbReference type="PROSITE-ProRule" id="PRU00235"/>
    </source>
</evidence>
<feature type="repeat" description="RCC1" evidence="6">
    <location>
        <begin position="337"/>
        <end position="391"/>
    </location>
</feature>
<dbReference type="InterPro" id="IPR013591">
    <property type="entry name" value="Brevis_radix_dom"/>
</dbReference>
<dbReference type="RefSeq" id="XP_022131863.1">
    <property type="nucleotide sequence ID" value="XM_022276171.1"/>
</dbReference>
<feature type="compositionally biased region" description="Polar residues" evidence="8">
    <location>
        <begin position="916"/>
        <end position="939"/>
    </location>
</feature>
<dbReference type="SUPFAM" id="SSF50729">
    <property type="entry name" value="PH domain-like"/>
    <property type="match status" value="1"/>
</dbReference>
<feature type="compositionally biased region" description="Polar residues" evidence="8">
    <location>
        <begin position="977"/>
        <end position="994"/>
    </location>
</feature>
<dbReference type="PANTHER" id="PTHR22870:SF352">
    <property type="entry name" value="REGULATOR OF CHROMOSOME CONDENSATION (RCC1) FAMILY PROTEIN"/>
    <property type="match status" value="1"/>
</dbReference>
<feature type="repeat" description="RCC1" evidence="6">
    <location>
        <begin position="558"/>
        <end position="609"/>
    </location>
</feature>
<proteinExistence type="predicted"/>
<dbReference type="Pfam" id="PF25390">
    <property type="entry name" value="WD40_RLD"/>
    <property type="match status" value="1"/>
</dbReference>
<dbReference type="Pfam" id="PF16457">
    <property type="entry name" value="PH_12"/>
    <property type="match status" value="1"/>
</dbReference>
<dbReference type="PRINTS" id="PR00633">
    <property type="entry name" value="RCCNDNSATION"/>
</dbReference>
<evidence type="ECO:0000256" key="3">
    <source>
        <dbReference type="ARBA" id="ARBA00022771"/>
    </source>
</evidence>
<dbReference type="InterPro" id="IPR011993">
    <property type="entry name" value="PH-like_dom_sf"/>
</dbReference>
<feature type="repeat" description="RCC1" evidence="6">
    <location>
        <begin position="454"/>
        <end position="505"/>
    </location>
</feature>
<feature type="region of interest" description="Disordered" evidence="8">
    <location>
        <begin position="723"/>
        <end position="746"/>
    </location>
</feature>
<dbReference type="Pfam" id="PF01363">
    <property type="entry name" value="FYVE"/>
    <property type="match status" value="1"/>
</dbReference>
<dbReference type="Gene3D" id="2.130.10.30">
    <property type="entry name" value="Regulator of chromosome condensation 1/beta-lactamase-inhibitor protein II"/>
    <property type="match status" value="2"/>
</dbReference>
<dbReference type="Gene3D" id="2.30.29.30">
    <property type="entry name" value="Pleckstrin-homology domain (PH domain)/Phosphotyrosine-binding domain (PTB)"/>
    <property type="match status" value="1"/>
</dbReference>
<keyword evidence="3 5" id="KW-0863">Zinc-finger</keyword>
<dbReference type="CDD" id="cd00065">
    <property type="entry name" value="FYVE_like_SF"/>
    <property type="match status" value="1"/>
</dbReference>
<dbReference type="PROSITE" id="PS50012">
    <property type="entry name" value="RCC1_3"/>
    <property type="match status" value="6"/>
</dbReference>
<dbReference type="InterPro" id="IPR058923">
    <property type="entry name" value="RCC1-like_dom"/>
</dbReference>
<feature type="domain" description="BRX" evidence="10">
    <location>
        <begin position="999"/>
        <end position="1054"/>
    </location>
</feature>
<keyword evidence="7" id="KW-0175">Coiled coil</keyword>
<evidence type="ECO:0000256" key="5">
    <source>
        <dbReference type="PROSITE-ProRule" id="PRU00091"/>
    </source>
</evidence>
<feature type="region of interest" description="Disordered" evidence="8">
    <location>
        <begin position="1044"/>
        <end position="1086"/>
    </location>
</feature>
<feature type="region of interest" description="Disordered" evidence="8">
    <location>
        <begin position="916"/>
        <end position="943"/>
    </location>
</feature>
<dbReference type="InterPro" id="IPR000306">
    <property type="entry name" value="Znf_FYVE"/>
</dbReference>
<protein>
    <submittedName>
        <fullName evidence="12">Uncharacterized protein LOC111004906</fullName>
    </submittedName>
</protein>
<dbReference type="InterPro" id="IPR051210">
    <property type="entry name" value="Ub_ligase/GEF_domain"/>
</dbReference>
<dbReference type="SUPFAM" id="SSF57903">
    <property type="entry name" value="FYVE/PHD zinc finger"/>
    <property type="match status" value="1"/>
</dbReference>
<dbReference type="FunFam" id="2.130.10.30:FF:000028">
    <property type="entry name" value="PH, RCC1 and FYVE domains-containing protein 1"/>
    <property type="match status" value="1"/>
</dbReference>
<feature type="repeat" description="RCC1" evidence="6">
    <location>
        <begin position="392"/>
        <end position="443"/>
    </location>
</feature>
<evidence type="ECO:0000259" key="9">
    <source>
        <dbReference type="PROSITE" id="PS50178"/>
    </source>
</evidence>
<name>A0A6J1BUN6_MOMCH</name>
<dbReference type="PROSITE" id="PS50178">
    <property type="entry name" value="ZF_FYVE"/>
    <property type="match status" value="1"/>
</dbReference>
<dbReference type="AlphaFoldDB" id="A0A6J1BUN6"/>
<feature type="coiled-coil region" evidence="7">
    <location>
        <begin position="810"/>
        <end position="851"/>
    </location>
</feature>
<dbReference type="InterPro" id="IPR009091">
    <property type="entry name" value="RCC1/BLIP-II"/>
</dbReference>
<dbReference type="PROSITE" id="PS51514">
    <property type="entry name" value="BRX"/>
    <property type="match status" value="1"/>
</dbReference>
<feature type="compositionally biased region" description="Low complexity" evidence="8">
    <location>
        <begin position="1055"/>
        <end position="1072"/>
    </location>
</feature>
<evidence type="ECO:0000313" key="12">
    <source>
        <dbReference type="RefSeq" id="XP_022131863.1"/>
    </source>
</evidence>
<dbReference type="KEGG" id="mcha:111004906"/>
<feature type="repeat" description="RCC1" evidence="6">
    <location>
        <begin position="506"/>
        <end position="557"/>
    </location>
</feature>
<dbReference type="InterPro" id="IPR011011">
    <property type="entry name" value="Znf_FYVE_PHD"/>
</dbReference>
<evidence type="ECO:0000256" key="1">
    <source>
        <dbReference type="ARBA" id="ARBA00022723"/>
    </source>
</evidence>
<evidence type="ECO:0000256" key="4">
    <source>
        <dbReference type="ARBA" id="ARBA00022833"/>
    </source>
</evidence>
<keyword evidence="2" id="KW-0677">Repeat</keyword>
<evidence type="ECO:0000259" key="10">
    <source>
        <dbReference type="PROSITE" id="PS51514"/>
    </source>
</evidence>
<dbReference type="InterPro" id="IPR013083">
    <property type="entry name" value="Znf_RING/FYVE/PHD"/>
</dbReference>
<evidence type="ECO:0000313" key="11">
    <source>
        <dbReference type="Proteomes" id="UP000504603"/>
    </source>
</evidence>
<evidence type="ECO:0000256" key="7">
    <source>
        <dbReference type="SAM" id="Coils"/>
    </source>
</evidence>
<dbReference type="InterPro" id="IPR017455">
    <property type="entry name" value="Znf_FYVE-rel"/>
</dbReference>
<sequence length="1086" mass="119185">MADPASYGNHERDVEQAIITLKKGSQLIKYSRKGKPKLCPFRISTDETTLIWYSHGEERSLKLSSISRIIPGQRTAVFRRYLRPEKDYLSFSLLYRNGERSLDLICKDKGEAEVWLVGLKNLISSRTQHGRTRSDFSEFQDGSDFFHSGRPFGATLEFSNSIARGRDSIDLNYRESSLHFVSSDVGSERANMQLRTSGGDGFRISVSSTPSCSSVGSGPDDIESLGDVYVWGEIWSDVVLPDGSANPIPVRNDVLVPKPLESNVVLDVQQIACGSRHIALVTRQGEVFTWGEECGGRLGHGTDRDFSRPHLVEFLAVSNVDFVACGEYHTCAVTNSNDLFTWGDGIFNAGVLGHGTDVSHWIPKRVIGPLEGLQVLSVACGTWHSALATSNGKLYTFGDGTYGVLGHGDRESVAYPREVQQLSGLRTIKVACGVWHTAAIVEVMGQTGSNMSSRKLFTWGDGDKYRLGHGNKETYLQPTCVSSLIDYNFHQLACGHTMTVALTTSGHVFTMGGTAYGQLGNPTSDGVIPCLVQDRLVGEFVEEISCGAYHTVVLTSRNEVFSWGRGVNGRLGHGDIEDKKTPTLVEALKDRHVKSISCGSSFTASICIHKWVCGADQSICSGCRQAFGFTKKRHNCYNCGLVHCHACSSKKALKAALAPTPGKPHRVCDSCYAKLKSAEAGNNFAVNRKMTSNRRSTDYKERYDRGEVRPSRILLSPTTEPVKYHEIKSVKPGSRPTSPSMVRASQVPSLQQLKDIAFPSSLSAIQNALRPAVVAPPSPPPMGNSRPASPYSRRPSPPRSTTPVFSRSVIDSLKKSNETLNQENSRLKSQLKSLKQKCDIQDTEIQKLHKNVNEAASLVEEEFSKGKIAKKLVTTITDQLKEITEKLPEISEGETFKAMYEQAEAFLNMVETSKSSSLPTSQATNNLTAPNNGSTASFDDSSKRIGDNVDAAGIKDLTQENVNNLLESKRNSAREAVSQSAENGSRSPISSTPLTEGEKQVIEQFEPGVYVTLVVLSNGTKIFKRVRFSKRRFDEQQAEDWWNKNKDRLLKRYNPSTSSSTPTGSPKTQPSTEESNEVPSASKVDL</sequence>
<dbReference type="SUPFAM" id="SSF50985">
    <property type="entry name" value="RCC1/BLIP-II"/>
    <property type="match status" value="1"/>
</dbReference>
<accession>A0A6J1BUN6</accession>
<feature type="region of interest" description="Disordered" evidence="8">
    <location>
        <begin position="970"/>
        <end position="996"/>
    </location>
</feature>
<keyword evidence="1" id="KW-0479">Metal-binding</keyword>
<feature type="compositionally biased region" description="Low complexity" evidence="8">
    <location>
        <begin position="785"/>
        <end position="794"/>
    </location>
</feature>
<gene>
    <name evidence="12" type="primary">LOC111004906</name>
</gene>
<feature type="repeat" description="RCC1" evidence="6">
    <location>
        <begin position="285"/>
        <end position="336"/>
    </location>
</feature>
<reference evidence="12" key="1">
    <citation type="submission" date="2025-08" db="UniProtKB">
        <authorList>
            <consortium name="RefSeq"/>
        </authorList>
    </citation>
    <scope>IDENTIFICATION</scope>
    <source>
        <strain evidence="12">OHB3-1</strain>
    </source>
</reference>
<feature type="region of interest" description="Disordered" evidence="8">
    <location>
        <begin position="773"/>
        <end position="805"/>
    </location>
</feature>
<dbReference type="OrthoDB" id="5981550at2759"/>
<dbReference type="GeneID" id="111004906"/>
<dbReference type="SMART" id="SM00064">
    <property type="entry name" value="FYVE"/>
    <property type="match status" value="1"/>
</dbReference>
<dbReference type="Proteomes" id="UP000504603">
    <property type="component" value="Unplaced"/>
</dbReference>
<dbReference type="Gene3D" id="3.30.40.10">
    <property type="entry name" value="Zinc/RING finger domain, C3HC4 (zinc finger)"/>
    <property type="match status" value="1"/>
</dbReference>
<keyword evidence="11" id="KW-1185">Reference proteome</keyword>
<dbReference type="GO" id="GO:0008270">
    <property type="term" value="F:zinc ion binding"/>
    <property type="evidence" value="ECO:0007669"/>
    <property type="project" value="UniProtKB-KW"/>
</dbReference>
<dbReference type="InterPro" id="IPR000408">
    <property type="entry name" value="Reg_chr_condens"/>
</dbReference>
<dbReference type="Pfam" id="PF08381">
    <property type="entry name" value="BRX"/>
    <property type="match status" value="1"/>
</dbReference>
<evidence type="ECO:0000256" key="8">
    <source>
        <dbReference type="SAM" id="MobiDB-lite"/>
    </source>
</evidence>
<evidence type="ECO:0000256" key="2">
    <source>
        <dbReference type="ARBA" id="ARBA00022737"/>
    </source>
</evidence>
<dbReference type="PROSITE" id="PS00626">
    <property type="entry name" value="RCC1_2"/>
    <property type="match status" value="3"/>
</dbReference>
<keyword evidence="4" id="KW-0862">Zinc</keyword>
<dbReference type="PANTHER" id="PTHR22870">
    <property type="entry name" value="REGULATOR OF CHROMOSOME CONDENSATION"/>
    <property type="match status" value="1"/>
</dbReference>